<keyword evidence="3" id="KW-1185">Reference proteome</keyword>
<reference evidence="2 3" key="1">
    <citation type="submission" date="2018-11" db="EMBL/GenBank/DDBJ databases">
        <authorList>
            <consortium name="Pathogen Informatics"/>
        </authorList>
    </citation>
    <scope>NUCLEOTIDE SEQUENCE [LARGE SCALE GENOMIC DNA]</scope>
    <source>
        <strain evidence="2 3">Zambia</strain>
    </source>
</reference>
<protein>
    <submittedName>
        <fullName evidence="2">Uncharacterized protein</fullName>
    </submittedName>
</protein>
<feature type="region of interest" description="Disordered" evidence="1">
    <location>
        <begin position="1"/>
        <end position="21"/>
    </location>
</feature>
<proteinExistence type="predicted"/>
<sequence length="68" mass="7686">MLTVQRCDSSKMFPSDNQHSSDAAFPQGGVWLERFDPRNAHRLIPRISVSGSKVSTSEELTQKLLIKR</sequence>
<name>A0A3P7WFM8_9TREM</name>
<evidence type="ECO:0000256" key="1">
    <source>
        <dbReference type="SAM" id="MobiDB-lite"/>
    </source>
</evidence>
<evidence type="ECO:0000313" key="2">
    <source>
        <dbReference type="EMBL" id="VDO59871.1"/>
    </source>
</evidence>
<evidence type="ECO:0000313" key="3">
    <source>
        <dbReference type="Proteomes" id="UP000277204"/>
    </source>
</evidence>
<dbReference type="EMBL" id="UZAI01001244">
    <property type="protein sequence ID" value="VDO59871.1"/>
    <property type="molecule type" value="Genomic_DNA"/>
</dbReference>
<accession>A0A3P7WFM8</accession>
<organism evidence="2 3">
    <name type="scientific">Schistosoma margrebowiei</name>
    <dbReference type="NCBI Taxonomy" id="48269"/>
    <lineage>
        <taxon>Eukaryota</taxon>
        <taxon>Metazoa</taxon>
        <taxon>Spiralia</taxon>
        <taxon>Lophotrochozoa</taxon>
        <taxon>Platyhelminthes</taxon>
        <taxon>Trematoda</taxon>
        <taxon>Digenea</taxon>
        <taxon>Strigeidida</taxon>
        <taxon>Schistosomatoidea</taxon>
        <taxon>Schistosomatidae</taxon>
        <taxon>Schistosoma</taxon>
    </lineage>
</organism>
<dbReference type="Proteomes" id="UP000277204">
    <property type="component" value="Unassembled WGS sequence"/>
</dbReference>
<gene>
    <name evidence="2" type="ORF">SMRZ_LOCUS4056</name>
</gene>
<dbReference type="AlphaFoldDB" id="A0A3P7WFM8"/>